<name>A0AAV1D8Q6_OLDCO</name>
<accession>A0AAV1D8Q6</accession>
<keyword evidence="2" id="KW-1185">Reference proteome</keyword>
<reference evidence="1" key="1">
    <citation type="submission" date="2023-03" db="EMBL/GenBank/DDBJ databases">
        <authorList>
            <person name="Julca I."/>
        </authorList>
    </citation>
    <scope>NUCLEOTIDE SEQUENCE</scope>
</reference>
<dbReference type="Proteomes" id="UP001161247">
    <property type="component" value="Chromosome 4"/>
</dbReference>
<dbReference type="EMBL" id="OX459121">
    <property type="protein sequence ID" value="CAI9103374.1"/>
    <property type="molecule type" value="Genomic_DNA"/>
</dbReference>
<gene>
    <name evidence="1" type="ORF">OLC1_LOCUS12563</name>
</gene>
<organism evidence="1 2">
    <name type="scientific">Oldenlandia corymbosa var. corymbosa</name>
    <dbReference type="NCBI Taxonomy" id="529605"/>
    <lineage>
        <taxon>Eukaryota</taxon>
        <taxon>Viridiplantae</taxon>
        <taxon>Streptophyta</taxon>
        <taxon>Embryophyta</taxon>
        <taxon>Tracheophyta</taxon>
        <taxon>Spermatophyta</taxon>
        <taxon>Magnoliopsida</taxon>
        <taxon>eudicotyledons</taxon>
        <taxon>Gunneridae</taxon>
        <taxon>Pentapetalae</taxon>
        <taxon>asterids</taxon>
        <taxon>lamiids</taxon>
        <taxon>Gentianales</taxon>
        <taxon>Rubiaceae</taxon>
        <taxon>Rubioideae</taxon>
        <taxon>Spermacoceae</taxon>
        <taxon>Hedyotis-Oldenlandia complex</taxon>
        <taxon>Oldenlandia</taxon>
    </lineage>
</organism>
<dbReference type="AlphaFoldDB" id="A0AAV1D8Q6"/>
<evidence type="ECO:0000313" key="1">
    <source>
        <dbReference type="EMBL" id="CAI9103374.1"/>
    </source>
</evidence>
<evidence type="ECO:0000313" key="2">
    <source>
        <dbReference type="Proteomes" id="UP001161247"/>
    </source>
</evidence>
<sequence length="188" mass="21926">MAYFKTAEPELNKEKRAMVLEEWLKAERRFGELGDVDAVLVKLPMLLRMTRQLGTSAHYEEYIEYLFPDDEPPSSILQSLEAAYHQKMLEIITLFNSLMPYYCLEGTQRRYSSTLGVEEEEGTRNSAEALDYFTTVELESKEKRAMVLEEWLNAERSFDESGAVDLLRFKLPKKLKRRKQIEIPDGTL</sequence>
<protein>
    <submittedName>
        <fullName evidence="1">OLC1v1001839C1</fullName>
    </submittedName>
</protein>
<proteinExistence type="predicted"/>